<sequence length="125" mass="14419">MLDRLAAKERRRRPTDEDLLERARELSAKYLDGAAEPESVRWVDNQQHRWGSCTPENGTIRISTRLRGLPEWVINYVIMHELTHLLVPSHGPAFWKLVERYPKAERARGFLEGFSAAAHGTPEEC</sequence>
<dbReference type="InterPro" id="IPR053136">
    <property type="entry name" value="UTP_pyrophosphatase-like"/>
</dbReference>
<name>A0A1H8JMI3_9ACTN</name>
<feature type="domain" description="YgjP-like metallopeptidase" evidence="1">
    <location>
        <begin position="36"/>
        <end position="108"/>
    </location>
</feature>
<keyword evidence="3" id="KW-1185">Reference proteome</keyword>
<dbReference type="PANTHER" id="PTHR30399:SF1">
    <property type="entry name" value="UTP PYROPHOSPHATASE"/>
    <property type="match status" value="1"/>
</dbReference>
<dbReference type="EMBL" id="FOBF01000039">
    <property type="protein sequence ID" value="SEN81745.1"/>
    <property type="molecule type" value="Genomic_DNA"/>
</dbReference>
<gene>
    <name evidence="2" type="ORF">SAMN05660976_08382</name>
</gene>
<dbReference type="Pfam" id="PF01863">
    <property type="entry name" value="YgjP-like"/>
    <property type="match status" value="1"/>
</dbReference>
<dbReference type="PANTHER" id="PTHR30399">
    <property type="entry name" value="UNCHARACTERIZED PROTEIN YGJP"/>
    <property type="match status" value="1"/>
</dbReference>
<dbReference type="InterPro" id="IPR002725">
    <property type="entry name" value="YgjP-like_metallopeptidase"/>
</dbReference>
<dbReference type="Gene3D" id="3.30.2010.10">
    <property type="entry name" value="Metalloproteases ('zincins'), catalytic domain"/>
    <property type="match status" value="1"/>
</dbReference>
<reference evidence="2 3" key="1">
    <citation type="submission" date="2016-10" db="EMBL/GenBank/DDBJ databases">
        <authorList>
            <person name="de Groot N.N."/>
        </authorList>
    </citation>
    <scope>NUCLEOTIDE SEQUENCE [LARGE SCALE GENOMIC DNA]</scope>
    <source>
        <strain evidence="2 3">DSM 43357</strain>
    </source>
</reference>
<evidence type="ECO:0000313" key="2">
    <source>
        <dbReference type="EMBL" id="SEN81745.1"/>
    </source>
</evidence>
<accession>A0A1H8JMI3</accession>
<dbReference type="CDD" id="cd07344">
    <property type="entry name" value="M48_yhfN_like"/>
    <property type="match status" value="1"/>
</dbReference>
<evidence type="ECO:0000259" key="1">
    <source>
        <dbReference type="Pfam" id="PF01863"/>
    </source>
</evidence>
<proteinExistence type="predicted"/>
<protein>
    <recommendedName>
        <fullName evidence="1">YgjP-like metallopeptidase domain-containing protein</fullName>
    </recommendedName>
</protein>
<evidence type="ECO:0000313" key="3">
    <source>
        <dbReference type="Proteomes" id="UP000198953"/>
    </source>
</evidence>
<dbReference type="AlphaFoldDB" id="A0A1H8JMI3"/>
<dbReference type="STRING" id="46177.SAMN05660976_08382"/>
<organism evidence="2 3">
    <name type="scientific">Nonomuraea pusilla</name>
    <dbReference type="NCBI Taxonomy" id="46177"/>
    <lineage>
        <taxon>Bacteria</taxon>
        <taxon>Bacillati</taxon>
        <taxon>Actinomycetota</taxon>
        <taxon>Actinomycetes</taxon>
        <taxon>Streptosporangiales</taxon>
        <taxon>Streptosporangiaceae</taxon>
        <taxon>Nonomuraea</taxon>
    </lineage>
</organism>
<dbReference type="Proteomes" id="UP000198953">
    <property type="component" value="Unassembled WGS sequence"/>
</dbReference>